<dbReference type="SUPFAM" id="SSF55781">
    <property type="entry name" value="GAF domain-like"/>
    <property type="match status" value="1"/>
</dbReference>
<dbReference type="InterPro" id="IPR029016">
    <property type="entry name" value="GAF-like_dom_sf"/>
</dbReference>
<dbReference type="Proteomes" id="UP001054945">
    <property type="component" value="Unassembled WGS sequence"/>
</dbReference>
<evidence type="ECO:0000313" key="1">
    <source>
        <dbReference type="EMBL" id="GIY12285.1"/>
    </source>
</evidence>
<gene>
    <name evidence="1" type="primary">Pde11</name>
    <name evidence="1" type="ORF">CEXT_356881</name>
</gene>
<organism evidence="1 2">
    <name type="scientific">Caerostris extrusa</name>
    <name type="common">Bark spider</name>
    <name type="synonym">Caerostris bankana</name>
    <dbReference type="NCBI Taxonomy" id="172846"/>
    <lineage>
        <taxon>Eukaryota</taxon>
        <taxon>Metazoa</taxon>
        <taxon>Ecdysozoa</taxon>
        <taxon>Arthropoda</taxon>
        <taxon>Chelicerata</taxon>
        <taxon>Arachnida</taxon>
        <taxon>Araneae</taxon>
        <taxon>Araneomorphae</taxon>
        <taxon>Entelegynae</taxon>
        <taxon>Araneoidea</taxon>
        <taxon>Araneidae</taxon>
        <taxon>Caerostris</taxon>
    </lineage>
</organism>
<comment type="caution">
    <text evidence="1">The sequence shown here is derived from an EMBL/GenBank/DDBJ whole genome shotgun (WGS) entry which is preliminary data.</text>
</comment>
<keyword evidence="2" id="KW-1185">Reference proteome</keyword>
<dbReference type="AlphaFoldDB" id="A0AAV4QS23"/>
<dbReference type="EMBL" id="BPLR01006769">
    <property type="protein sequence ID" value="GIY12285.1"/>
    <property type="molecule type" value="Genomic_DNA"/>
</dbReference>
<proteinExistence type="predicted"/>
<accession>A0AAV4QS23</accession>
<reference evidence="1 2" key="1">
    <citation type="submission" date="2021-06" db="EMBL/GenBank/DDBJ databases">
        <title>Caerostris extrusa draft genome.</title>
        <authorList>
            <person name="Kono N."/>
            <person name="Arakawa K."/>
        </authorList>
    </citation>
    <scope>NUCLEOTIDE SEQUENCE [LARGE SCALE GENOMIC DNA]</scope>
</reference>
<sequence>MRKSGSDSENKYSSSFLLTLAAKNIKYPRCTQEERFDPSIDEGSNFRHHSILCMPVRNASKNIVGVSQIINKLNGISFTKNDENIFEIFTIFCGLGIQNIQIQERTMKAIAKTEVTLEVLSYHATAPLEEVQELLRETVSAPPLALRQLRQLASDEEKIFPMVVPVIRNDILNGTQTLKETTS</sequence>
<evidence type="ECO:0000313" key="2">
    <source>
        <dbReference type="Proteomes" id="UP001054945"/>
    </source>
</evidence>
<dbReference type="Gene3D" id="3.30.450.40">
    <property type="match status" value="1"/>
</dbReference>
<protein>
    <submittedName>
        <fullName evidence="1">Dual 3',5'-cyclic-AMP and -GMP phosphodiesterase 11</fullName>
    </submittedName>
</protein>
<name>A0AAV4QS23_CAEEX</name>